<sequence>MKRGKFLIWLVFVGCMLSGIALYLTQPATMNDFPHPLHGEFRFWHGLFVFLSLVSFGQTYNEHIRKQIKKWRSTPDGALHLVLWLLLMSSGLLLYYPPMWLTDIVSIASLHWYFGLLLGLILPLHILRHRSKAKSTRNKFHTVREQL</sequence>
<gene>
    <name evidence="2" type="ORF">ACFOEE_04090</name>
</gene>
<accession>A0ABV7CGG9</accession>
<proteinExistence type="predicted"/>
<keyword evidence="1" id="KW-1133">Transmembrane helix</keyword>
<evidence type="ECO:0008006" key="4">
    <source>
        <dbReference type="Google" id="ProtNLM"/>
    </source>
</evidence>
<feature type="transmembrane region" description="Helical" evidence="1">
    <location>
        <begin position="7"/>
        <end position="23"/>
    </location>
</feature>
<feature type="transmembrane region" description="Helical" evidence="1">
    <location>
        <begin position="43"/>
        <end position="60"/>
    </location>
</feature>
<dbReference type="Proteomes" id="UP001595453">
    <property type="component" value="Unassembled WGS sequence"/>
</dbReference>
<protein>
    <recommendedName>
        <fullName evidence="4">DUF4405 domain-containing protein</fullName>
    </recommendedName>
</protein>
<feature type="transmembrane region" description="Helical" evidence="1">
    <location>
        <begin position="81"/>
        <end position="98"/>
    </location>
</feature>
<evidence type="ECO:0000313" key="3">
    <source>
        <dbReference type="Proteomes" id="UP001595453"/>
    </source>
</evidence>
<comment type="caution">
    <text evidence="2">The sequence shown here is derived from an EMBL/GenBank/DDBJ whole genome shotgun (WGS) entry which is preliminary data.</text>
</comment>
<keyword evidence="1" id="KW-0812">Transmembrane</keyword>
<organism evidence="2 3">
    <name type="scientific">Pseudoalteromonas fenneropenaei</name>
    <dbReference type="NCBI Taxonomy" id="1737459"/>
    <lineage>
        <taxon>Bacteria</taxon>
        <taxon>Pseudomonadati</taxon>
        <taxon>Pseudomonadota</taxon>
        <taxon>Gammaproteobacteria</taxon>
        <taxon>Alteromonadales</taxon>
        <taxon>Pseudoalteromonadaceae</taxon>
        <taxon>Pseudoalteromonas</taxon>
    </lineage>
</organism>
<evidence type="ECO:0000313" key="2">
    <source>
        <dbReference type="EMBL" id="MFC3031697.1"/>
    </source>
</evidence>
<evidence type="ECO:0000256" key="1">
    <source>
        <dbReference type="SAM" id="Phobius"/>
    </source>
</evidence>
<dbReference type="RefSeq" id="WP_377121198.1">
    <property type="nucleotide sequence ID" value="NZ_JBHRSD010000010.1"/>
</dbReference>
<keyword evidence="1" id="KW-0472">Membrane</keyword>
<name>A0ABV7CGG9_9GAMM</name>
<reference evidence="3" key="1">
    <citation type="journal article" date="2019" name="Int. J. Syst. Evol. Microbiol.">
        <title>The Global Catalogue of Microorganisms (GCM) 10K type strain sequencing project: providing services to taxonomists for standard genome sequencing and annotation.</title>
        <authorList>
            <consortium name="The Broad Institute Genomics Platform"/>
            <consortium name="The Broad Institute Genome Sequencing Center for Infectious Disease"/>
            <person name="Wu L."/>
            <person name="Ma J."/>
        </authorList>
    </citation>
    <scope>NUCLEOTIDE SEQUENCE [LARGE SCALE GENOMIC DNA]</scope>
    <source>
        <strain evidence="3">KCTC 42730</strain>
    </source>
</reference>
<dbReference type="EMBL" id="JBHRSD010000010">
    <property type="protein sequence ID" value="MFC3031697.1"/>
    <property type="molecule type" value="Genomic_DNA"/>
</dbReference>
<keyword evidence="3" id="KW-1185">Reference proteome</keyword>
<feature type="transmembrane region" description="Helical" evidence="1">
    <location>
        <begin position="110"/>
        <end position="127"/>
    </location>
</feature>